<evidence type="ECO:0000259" key="4">
    <source>
        <dbReference type="Pfam" id="PF22725"/>
    </source>
</evidence>
<protein>
    <submittedName>
        <fullName evidence="5">Gfo/Idh/MocA family oxidoreductase</fullName>
    </submittedName>
</protein>
<dbReference type="Gene3D" id="3.40.50.720">
    <property type="entry name" value="NAD(P)-binding Rossmann-like Domain"/>
    <property type="match status" value="1"/>
</dbReference>
<dbReference type="PANTHER" id="PTHR22604:SF105">
    <property type="entry name" value="TRANS-1,2-DIHYDROBENZENE-1,2-DIOL DEHYDROGENASE"/>
    <property type="match status" value="1"/>
</dbReference>
<dbReference type="SUPFAM" id="SSF51735">
    <property type="entry name" value="NAD(P)-binding Rossmann-fold domains"/>
    <property type="match status" value="1"/>
</dbReference>
<gene>
    <name evidence="5" type="ORF">H8730_10610</name>
</gene>
<feature type="domain" description="GFO/IDH/MocA-like oxidoreductase" evidence="4">
    <location>
        <begin position="134"/>
        <end position="249"/>
    </location>
</feature>
<evidence type="ECO:0000259" key="3">
    <source>
        <dbReference type="Pfam" id="PF01408"/>
    </source>
</evidence>
<dbReference type="InterPro" id="IPR000683">
    <property type="entry name" value="Gfo/Idh/MocA-like_OxRdtase_N"/>
</dbReference>
<dbReference type="InterPro" id="IPR036291">
    <property type="entry name" value="NAD(P)-bd_dom_sf"/>
</dbReference>
<dbReference type="InterPro" id="IPR050984">
    <property type="entry name" value="Gfo/Idh/MocA_domain"/>
</dbReference>
<comment type="caution">
    <text evidence="5">The sequence shown here is derived from an EMBL/GenBank/DDBJ whole genome shotgun (WGS) entry which is preliminary data.</text>
</comment>
<dbReference type="Pfam" id="PF01408">
    <property type="entry name" value="GFO_IDH_MocA"/>
    <property type="match status" value="1"/>
</dbReference>
<dbReference type="Gene3D" id="3.30.360.10">
    <property type="entry name" value="Dihydrodipicolinate Reductase, domain 2"/>
    <property type="match status" value="1"/>
</dbReference>
<keyword evidence="2" id="KW-0560">Oxidoreductase</keyword>
<dbReference type="EMBL" id="JACRSQ010000015">
    <property type="protein sequence ID" value="MBC8543997.1"/>
    <property type="molecule type" value="Genomic_DNA"/>
</dbReference>
<evidence type="ECO:0000313" key="6">
    <source>
        <dbReference type="Proteomes" id="UP000657006"/>
    </source>
</evidence>
<evidence type="ECO:0000313" key="5">
    <source>
        <dbReference type="EMBL" id="MBC8543997.1"/>
    </source>
</evidence>
<dbReference type="Pfam" id="PF22725">
    <property type="entry name" value="GFO_IDH_MocA_C3"/>
    <property type="match status" value="1"/>
</dbReference>
<sequence length="328" mass="35601">MKKGIRWGILGPGKIAITFAEAVNLIGEDVIVAVASHDERKAAAFAAEHQIAHGYGSYEELVSRDDIDAVYVSNLHMMHRDAALMAMRHGKAVLCEKPMAINAASARAMAKAAGENHVFLMEAMWSRFLPATVKALELAGAGSVGDIRVIRGAFSYGSSFDPHSRIYDPALAGGGLLDVGVYAISCAASFFGFDPIQILGAADIGNSGVDEQAAMILTYEDGQMAVLNSGVNVSMPGWMEIYGRDGYLEIPSFWDAQVVRLHRNGKDEVETFSFPHRNGFVYEVEHASRCIREGLMESPIWPLSSTIAVAAIMDTLRRSWGLRYPGEE</sequence>
<dbReference type="GO" id="GO:0000166">
    <property type="term" value="F:nucleotide binding"/>
    <property type="evidence" value="ECO:0007669"/>
    <property type="project" value="InterPro"/>
</dbReference>
<accession>A0A926DUL1</accession>
<evidence type="ECO:0000256" key="1">
    <source>
        <dbReference type="ARBA" id="ARBA00010928"/>
    </source>
</evidence>
<organism evidence="5 6">
    <name type="scientific">Bianquea renquensis</name>
    <dbReference type="NCBI Taxonomy" id="2763661"/>
    <lineage>
        <taxon>Bacteria</taxon>
        <taxon>Bacillati</taxon>
        <taxon>Bacillota</taxon>
        <taxon>Clostridia</taxon>
        <taxon>Eubacteriales</taxon>
        <taxon>Bianqueaceae</taxon>
        <taxon>Bianquea</taxon>
    </lineage>
</organism>
<dbReference type="InterPro" id="IPR055170">
    <property type="entry name" value="GFO_IDH_MocA-like_dom"/>
</dbReference>
<dbReference type="Proteomes" id="UP000657006">
    <property type="component" value="Unassembled WGS sequence"/>
</dbReference>
<proteinExistence type="inferred from homology"/>
<dbReference type="AlphaFoldDB" id="A0A926DUL1"/>
<dbReference type="GO" id="GO:0016491">
    <property type="term" value="F:oxidoreductase activity"/>
    <property type="evidence" value="ECO:0007669"/>
    <property type="project" value="UniProtKB-KW"/>
</dbReference>
<reference evidence="5" key="1">
    <citation type="submission" date="2020-08" db="EMBL/GenBank/DDBJ databases">
        <title>Genome public.</title>
        <authorList>
            <person name="Liu C."/>
            <person name="Sun Q."/>
        </authorList>
    </citation>
    <scope>NUCLEOTIDE SEQUENCE</scope>
    <source>
        <strain evidence="5">NSJ-32</strain>
    </source>
</reference>
<evidence type="ECO:0000256" key="2">
    <source>
        <dbReference type="ARBA" id="ARBA00023002"/>
    </source>
</evidence>
<keyword evidence="6" id="KW-1185">Reference proteome</keyword>
<feature type="domain" description="Gfo/Idh/MocA-like oxidoreductase N-terminal" evidence="3">
    <location>
        <begin position="5"/>
        <end position="122"/>
    </location>
</feature>
<dbReference type="SUPFAM" id="SSF55347">
    <property type="entry name" value="Glyceraldehyde-3-phosphate dehydrogenase-like, C-terminal domain"/>
    <property type="match status" value="1"/>
</dbReference>
<dbReference type="PANTHER" id="PTHR22604">
    <property type="entry name" value="OXIDOREDUCTASES"/>
    <property type="match status" value="1"/>
</dbReference>
<comment type="similarity">
    <text evidence="1">Belongs to the Gfo/Idh/MocA family.</text>
</comment>
<name>A0A926DUL1_9FIRM</name>
<dbReference type="RefSeq" id="WP_177720389.1">
    <property type="nucleotide sequence ID" value="NZ_JACRSQ010000015.1"/>
</dbReference>